<dbReference type="RefSeq" id="WP_185424246.1">
    <property type="nucleotide sequence ID" value="NZ_JAARRL010000002.1"/>
</dbReference>
<protein>
    <submittedName>
        <fullName evidence="1">Uncharacterized protein</fullName>
    </submittedName>
</protein>
<proteinExistence type="predicted"/>
<reference evidence="1 2" key="1">
    <citation type="submission" date="2020-03" db="EMBL/GenBank/DDBJ databases">
        <title>Soil Listeria distribution.</title>
        <authorList>
            <person name="Liao J."/>
            <person name="Wiedmann M."/>
        </authorList>
    </citation>
    <scope>NUCLEOTIDE SEQUENCE [LARGE SCALE GENOMIC DNA]</scope>
    <source>
        <strain evidence="1 2">FSL L7-1523</strain>
    </source>
</reference>
<organism evidence="1 2">
    <name type="scientific">Listeria weihenstephanensis</name>
    <dbReference type="NCBI Taxonomy" id="1006155"/>
    <lineage>
        <taxon>Bacteria</taxon>
        <taxon>Bacillati</taxon>
        <taxon>Bacillota</taxon>
        <taxon>Bacilli</taxon>
        <taxon>Bacillales</taxon>
        <taxon>Listeriaceae</taxon>
        <taxon>Listeria</taxon>
    </lineage>
</organism>
<dbReference type="AlphaFoldDB" id="A0A841Z4M9"/>
<name>A0A841Z4M9_9LIST</name>
<dbReference type="Proteomes" id="UP000564536">
    <property type="component" value="Unassembled WGS sequence"/>
</dbReference>
<evidence type="ECO:0000313" key="2">
    <source>
        <dbReference type="Proteomes" id="UP000564536"/>
    </source>
</evidence>
<accession>A0A841Z4M9</accession>
<sequence>MSETSNRDLGKEGETYLDQLFYKEIVDLIQRAKQDKMLLQELEREKVPNSVALEIALFLHGRLTKN</sequence>
<evidence type="ECO:0000313" key="1">
    <source>
        <dbReference type="EMBL" id="MBC1499353.1"/>
    </source>
</evidence>
<gene>
    <name evidence="1" type="ORF">HB943_01970</name>
</gene>
<comment type="caution">
    <text evidence="1">The sequence shown here is derived from an EMBL/GenBank/DDBJ whole genome shotgun (WGS) entry which is preliminary data.</text>
</comment>
<dbReference type="EMBL" id="JAARRL010000002">
    <property type="protein sequence ID" value="MBC1499353.1"/>
    <property type="molecule type" value="Genomic_DNA"/>
</dbReference>